<dbReference type="EnsemblMetazoa" id="G8816.1">
    <property type="protein sequence ID" value="G8816.1:cds"/>
    <property type="gene ID" value="G8816"/>
</dbReference>
<reference evidence="2" key="1">
    <citation type="submission" date="2022-08" db="UniProtKB">
        <authorList>
            <consortium name="EnsemblMetazoa"/>
        </authorList>
    </citation>
    <scope>IDENTIFICATION</scope>
    <source>
        <strain evidence="2">05x7-T-G4-1.051#20</strain>
    </source>
</reference>
<evidence type="ECO:0000313" key="3">
    <source>
        <dbReference type="Proteomes" id="UP000005408"/>
    </source>
</evidence>
<organism evidence="2 3">
    <name type="scientific">Magallana gigas</name>
    <name type="common">Pacific oyster</name>
    <name type="synonym">Crassostrea gigas</name>
    <dbReference type="NCBI Taxonomy" id="29159"/>
    <lineage>
        <taxon>Eukaryota</taxon>
        <taxon>Metazoa</taxon>
        <taxon>Spiralia</taxon>
        <taxon>Lophotrochozoa</taxon>
        <taxon>Mollusca</taxon>
        <taxon>Bivalvia</taxon>
        <taxon>Autobranchia</taxon>
        <taxon>Pteriomorphia</taxon>
        <taxon>Ostreida</taxon>
        <taxon>Ostreoidea</taxon>
        <taxon>Ostreidae</taxon>
        <taxon>Magallana</taxon>
    </lineage>
</organism>
<feature type="signal peptide" evidence="1">
    <location>
        <begin position="1"/>
        <end position="21"/>
    </location>
</feature>
<dbReference type="OMA" id="PRNGRCF"/>
<proteinExistence type="predicted"/>
<keyword evidence="3" id="KW-1185">Reference proteome</keyword>
<feature type="chain" id="PRO_5036505395" evidence="1">
    <location>
        <begin position="22"/>
        <end position="155"/>
    </location>
</feature>
<evidence type="ECO:0000313" key="2">
    <source>
        <dbReference type="EnsemblMetazoa" id="G8816.1:cds"/>
    </source>
</evidence>
<evidence type="ECO:0000256" key="1">
    <source>
        <dbReference type="SAM" id="SignalP"/>
    </source>
</evidence>
<dbReference type="Proteomes" id="UP000005408">
    <property type="component" value="Unassembled WGS sequence"/>
</dbReference>
<accession>A0A8W8P0J7</accession>
<dbReference type="OrthoDB" id="6119378at2759"/>
<protein>
    <submittedName>
        <fullName evidence="2">Uncharacterized protein</fullName>
    </submittedName>
</protein>
<name>A0A8W8P0J7_MAGGI</name>
<dbReference type="AlphaFoldDB" id="A0A8W8P0J7"/>
<keyword evidence="1" id="KW-0732">Signal</keyword>
<sequence>MISCVLQHVTFLVALISVIVAQTEFRRVCRSYQLDVGIRRWPGDLEATHTCVPGPRNGRCFIQDASMGFNCTGNFQLQGGLENQRSLCCEKAGFDLVGCYIPRRLFSFRDGFNIQRTRTVLRSIVSNPTQNDETTFVVELCFLRRRLYDFYPKYL</sequence>